<dbReference type="Gene3D" id="3.30.559.10">
    <property type="entry name" value="Chloramphenicol acetyltransferase-like domain"/>
    <property type="match status" value="1"/>
</dbReference>
<name>A0AA43QPI3_9LECA</name>
<comment type="caution">
    <text evidence="8">The sequence shown here is derived from an EMBL/GenBank/DDBJ whole genome shotgun (WGS) entry which is preliminary data.</text>
</comment>
<dbReference type="InterPro" id="IPR042231">
    <property type="entry name" value="Cho/carn_acyl_trans_2"/>
</dbReference>
<protein>
    <submittedName>
        <fullName evidence="8">Carnitine O-acetyltransferase yat1</fullName>
        <ecNumber evidence="8">2.3.1.7</ecNumber>
    </submittedName>
</protein>
<keyword evidence="9" id="KW-1185">Reference proteome</keyword>
<dbReference type="SUPFAM" id="SSF52777">
    <property type="entry name" value="CoA-dependent acyltransferases"/>
    <property type="match status" value="2"/>
</dbReference>
<dbReference type="AlphaFoldDB" id="A0AA43QPI3"/>
<evidence type="ECO:0000256" key="1">
    <source>
        <dbReference type="ARBA" id="ARBA00005232"/>
    </source>
</evidence>
<feature type="domain" description="Choline/carnitine acyltransferase" evidence="7">
    <location>
        <begin position="72"/>
        <end position="684"/>
    </location>
</feature>
<dbReference type="Pfam" id="PF00755">
    <property type="entry name" value="Carn_acyltransf"/>
    <property type="match status" value="1"/>
</dbReference>
<feature type="active site" description="Proton acceptor" evidence="4">
    <location>
        <position position="377"/>
    </location>
</feature>
<evidence type="ECO:0000256" key="3">
    <source>
        <dbReference type="ARBA" id="ARBA00023315"/>
    </source>
</evidence>
<organism evidence="8 9">
    <name type="scientific">Ramalina farinacea</name>
    <dbReference type="NCBI Taxonomy" id="258253"/>
    <lineage>
        <taxon>Eukaryota</taxon>
        <taxon>Fungi</taxon>
        <taxon>Dikarya</taxon>
        <taxon>Ascomycota</taxon>
        <taxon>Pezizomycotina</taxon>
        <taxon>Lecanoromycetes</taxon>
        <taxon>OSLEUM clade</taxon>
        <taxon>Lecanoromycetidae</taxon>
        <taxon>Lecanorales</taxon>
        <taxon>Lecanorineae</taxon>
        <taxon>Ramalinaceae</taxon>
        <taxon>Ramalina</taxon>
    </lineage>
</organism>
<evidence type="ECO:0000256" key="6">
    <source>
        <dbReference type="SAM" id="MobiDB-lite"/>
    </source>
</evidence>
<evidence type="ECO:0000256" key="5">
    <source>
        <dbReference type="RuleBase" id="RU003801"/>
    </source>
</evidence>
<evidence type="ECO:0000256" key="2">
    <source>
        <dbReference type="ARBA" id="ARBA00022679"/>
    </source>
</evidence>
<keyword evidence="3 5" id="KW-0012">Acyltransferase</keyword>
<dbReference type="InterPro" id="IPR039551">
    <property type="entry name" value="Cho/carn_acyl_trans"/>
</dbReference>
<dbReference type="PANTHER" id="PTHR22589:SF29">
    <property type="entry name" value="MITOCHONDRIAL CARNITINE O-ACETYLTRANSFERASE-RELATED"/>
    <property type="match status" value="1"/>
</dbReference>
<dbReference type="InterPro" id="IPR000542">
    <property type="entry name" value="Carn_acyl_trans"/>
</dbReference>
<dbReference type="EMBL" id="JAPUFD010000006">
    <property type="protein sequence ID" value="MDI1488060.1"/>
    <property type="molecule type" value="Genomic_DNA"/>
</dbReference>
<gene>
    <name evidence="8" type="primary">YAT1_1</name>
    <name evidence="8" type="ORF">OHK93_007334</name>
</gene>
<dbReference type="PANTHER" id="PTHR22589">
    <property type="entry name" value="CARNITINE O-ACYLTRANSFERASE"/>
    <property type="match status" value="1"/>
</dbReference>
<reference evidence="8" key="1">
    <citation type="journal article" date="2023" name="Genome Biol. Evol.">
        <title>First Whole Genome Sequence and Flow Cytometry Genome Size Data for the Lichen-Forming Fungus Ramalina farinacea (Ascomycota).</title>
        <authorList>
            <person name="Llewellyn T."/>
            <person name="Mian S."/>
            <person name="Hill R."/>
            <person name="Leitch I.J."/>
            <person name="Gaya E."/>
        </authorList>
    </citation>
    <scope>NUCLEOTIDE SEQUENCE</scope>
    <source>
        <strain evidence="8">LIQ254RAFAR</strain>
    </source>
</reference>
<comment type="similarity">
    <text evidence="1 5">Belongs to the carnitine/choline acetyltransferase family.</text>
</comment>
<dbReference type="Gene3D" id="3.30.559.70">
    <property type="entry name" value="Choline/Carnitine o-acyltransferase, domain 2"/>
    <property type="match status" value="1"/>
</dbReference>
<dbReference type="InterPro" id="IPR023213">
    <property type="entry name" value="CAT-like_dom_sf"/>
</dbReference>
<sequence length="697" mass="76005">MASSTANGPVTSEPAPEAADSLATTVTAAALFPKNGPDASARSWGHQTIVTASAWNGEGSTFIAQQELPKQPLPSLQSSCERYLTALEPLQSAEERLQTEAAVKEFLNGDGPILQAQLKRYDDGHANWFEHYCYESFLGDDSPVVLGSNAFCAFKEDSDPSRRDQITRATALVRSAVAFSQAIRQDRLPLDKFRGVPQCMNQYWWLFGVARVPEDDGGRLRMDPDARHIVVFCRGQAYSVNVLKEGSQDVISEVALSQSLQAIVDDAGTISRHEDATQSSIGVLTTENQRVWNRCRKLLVHHGLRNGRNMSIIDSSLFALCLDGNTPQNDPDICMNMLCGTNVHEGGVQVGTCLNRWYDKLAIIICKNGAAGMNFEHTCTDGSVDIKMAVDIYEESLANQSKPRTTDDNATGQVLQVNGTTSSPPQFQKLRWDIPKDVTTALQTATKHLESRISAHQLQTLHFPDYGTTFIKSAGFSPDAFFQMVLQAAYYSTYHQIRSGFEPVVTRHFLHGRTDVVRTTTSEAANFARTFASNAASPSEKIDALRAATAAHGALSKRCAAGGSHHRHLYVLQQLWKRRRAFFEANALAAAEAGVEIPDALKELGTTTDSSSSNKTIFTDPGWSQLGTTVLMGSNVDNPSLAYAGFGPASAEGFTVVYTIRADHVAASVTCRNGEARRFAGAIERVLRKLRGMLEGS</sequence>
<dbReference type="PROSITE" id="PS00440">
    <property type="entry name" value="ACYLTRANSF_C_2"/>
    <property type="match status" value="1"/>
</dbReference>
<dbReference type="GO" id="GO:0004092">
    <property type="term" value="F:carnitine O-acetyltransferase activity"/>
    <property type="evidence" value="ECO:0007669"/>
    <property type="project" value="UniProtKB-EC"/>
</dbReference>
<dbReference type="Proteomes" id="UP001161017">
    <property type="component" value="Unassembled WGS sequence"/>
</dbReference>
<dbReference type="GO" id="GO:0009437">
    <property type="term" value="P:carnitine metabolic process"/>
    <property type="evidence" value="ECO:0007669"/>
    <property type="project" value="TreeGrafter"/>
</dbReference>
<evidence type="ECO:0000313" key="9">
    <source>
        <dbReference type="Proteomes" id="UP001161017"/>
    </source>
</evidence>
<feature type="region of interest" description="Disordered" evidence="6">
    <location>
        <begin position="1"/>
        <end position="21"/>
    </location>
</feature>
<feature type="compositionally biased region" description="Polar residues" evidence="6">
    <location>
        <begin position="1"/>
        <end position="10"/>
    </location>
</feature>
<keyword evidence="2 5" id="KW-0808">Transferase</keyword>
<dbReference type="EC" id="2.3.1.7" evidence="8"/>
<evidence type="ECO:0000313" key="8">
    <source>
        <dbReference type="EMBL" id="MDI1488060.1"/>
    </source>
</evidence>
<accession>A0AA43QPI3</accession>
<evidence type="ECO:0000256" key="4">
    <source>
        <dbReference type="PIRSR" id="PIRSR600542-1"/>
    </source>
</evidence>
<dbReference type="GO" id="GO:0005739">
    <property type="term" value="C:mitochondrion"/>
    <property type="evidence" value="ECO:0007669"/>
    <property type="project" value="TreeGrafter"/>
</dbReference>
<proteinExistence type="inferred from homology"/>
<evidence type="ECO:0000259" key="7">
    <source>
        <dbReference type="Pfam" id="PF00755"/>
    </source>
</evidence>